<keyword evidence="1" id="KW-0812">Transmembrane</keyword>
<keyword evidence="3" id="KW-1185">Reference proteome</keyword>
<keyword evidence="1" id="KW-0472">Membrane</keyword>
<evidence type="ECO:0000256" key="1">
    <source>
        <dbReference type="SAM" id="Phobius"/>
    </source>
</evidence>
<organism evidence="2 3">
    <name type="scientific">Brachionus plicatilis</name>
    <name type="common">Marine rotifer</name>
    <name type="synonym">Brachionus muelleri</name>
    <dbReference type="NCBI Taxonomy" id="10195"/>
    <lineage>
        <taxon>Eukaryota</taxon>
        <taxon>Metazoa</taxon>
        <taxon>Spiralia</taxon>
        <taxon>Gnathifera</taxon>
        <taxon>Rotifera</taxon>
        <taxon>Eurotatoria</taxon>
        <taxon>Monogononta</taxon>
        <taxon>Pseudotrocha</taxon>
        <taxon>Ploima</taxon>
        <taxon>Brachionidae</taxon>
        <taxon>Brachionus</taxon>
    </lineage>
</organism>
<sequence>MIEFRDAADANMSLYNRKLIKDRVNFEVKFEFFFLKCEFKLSLTKSIKFDASVSTISCGPEDVSVATIHRACFEKKICKNIVKVKFEGKNIPYSGLDLGFTFRIMNAFLKFISIFTTNFMYLVKR</sequence>
<dbReference type="AlphaFoldDB" id="A0A3M7P8D2"/>
<gene>
    <name evidence="2" type="ORF">BpHYR1_011746</name>
</gene>
<proteinExistence type="predicted"/>
<name>A0A3M7P8D2_BRAPC</name>
<comment type="caution">
    <text evidence="2">The sequence shown here is derived from an EMBL/GenBank/DDBJ whole genome shotgun (WGS) entry which is preliminary data.</text>
</comment>
<dbReference type="Proteomes" id="UP000276133">
    <property type="component" value="Unassembled WGS sequence"/>
</dbReference>
<evidence type="ECO:0000313" key="3">
    <source>
        <dbReference type="Proteomes" id="UP000276133"/>
    </source>
</evidence>
<evidence type="ECO:0000313" key="2">
    <source>
        <dbReference type="EMBL" id="RMZ95351.1"/>
    </source>
</evidence>
<feature type="transmembrane region" description="Helical" evidence="1">
    <location>
        <begin position="104"/>
        <end position="123"/>
    </location>
</feature>
<accession>A0A3M7P8D2</accession>
<dbReference type="EMBL" id="REGN01012462">
    <property type="protein sequence ID" value="RMZ95351.1"/>
    <property type="molecule type" value="Genomic_DNA"/>
</dbReference>
<keyword evidence="1" id="KW-1133">Transmembrane helix</keyword>
<protein>
    <submittedName>
        <fullName evidence="2">Uncharacterized protein</fullName>
    </submittedName>
</protein>
<reference evidence="2 3" key="1">
    <citation type="journal article" date="2018" name="Sci. Rep.">
        <title>Genomic signatures of local adaptation to the degree of environmental predictability in rotifers.</title>
        <authorList>
            <person name="Franch-Gras L."/>
            <person name="Hahn C."/>
            <person name="Garcia-Roger E.M."/>
            <person name="Carmona M.J."/>
            <person name="Serra M."/>
            <person name="Gomez A."/>
        </authorList>
    </citation>
    <scope>NUCLEOTIDE SEQUENCE [LARGE SCALE GENOMIC DNA]</scope>
    <source>
        <strain evidence="2">HYR1</strain>
    </source>
</reference>